<dbReference type="PANTHER" id="PTHR46844">
    <property type="entry name" value="SLR5058 PROTEIN"/>
    <property type="match status" value="1"/>
</dbReference>
<gene>
    <name evidence="2" type="ORF">SCALIN_C16_0041</name>
</gene>
<accession>A0A286TYK6</accession>
<evidence type="ECO:0000259" key="1">
    <source>
        <dbReference type="Pfam" id="PF05729"/>
    </source>
</evidence>
<evidence type="ECO:0000313" key="2">
    <source>
        <dbReference type="EMBL" id="GAX60967.1"/>
    </source>
</evidence>
<dbReference type="PANTHER" id="PTHR46844:SF1">
    <property type="entry name" value="SLR5058 PROTEIN"/>
    <property type="match status" value="1"/>
</dbReference>
<reference evidence="3" key="1">
    <citation type="journal article" date="2017" name="Environ. Microbiol. Rep.">
        <title>Genetic Diversity of Marine Anaerobic Ammonium-Oxidizing Bacteria as Revealed by Genomic and Proteomic Analyses of 'Candidatus Scalindua japonica'.</title>
        <authorList>
            <person name="Oshiki M."/>
            <person name="Mizuto K."/>
            <person name="Kimura Z."/>
            <person name="Kindaichi T."/>
            <person name="Satoh H."/>
            <person name="Okabe S."/>
        </authorList>
    </citation>
    <scope>NUCLEOTIDE SEQUENCE [LARGE SCALE GENOMIC DNA]</scope>
    <source>
        <strain evidence="3">husup-a2</strain>
    </source>
</reference>
<comment type="caution">
    <text evidence="2">The sequence shown here is derived from an EMBL/GenBank/DDBJ whole genome shotgun (WGS) entry which is preliminary data.</text>
</comment>
<dbReference type="InterPro" id="IPR027417">
    <property type="entry name" value="P-loop_NTPase"/>
</dbReference>
<dbReference type="SUPFAM" id="SSF52540">
    <property type="entry name" value="P-loop containing nucleoside triphosphate hydrolases"/>
    <property type="match status" value="1"/>
</dbReference>
<dbReference type="RefSeq" id="WP_096894360.1">
    <property type="nucleotide sequence ID" value="NZ_BAOS01000016.1"/>
</dbReference>
<dbReference type="Proteomes" id="UP000218542">
    <property type="component" value="Unassembled WGS sequence"/>
</dbReference>
<name>A0A286TYK6_9BACT</name>
<protein>
    <submittedName>
        <fullName evidence="2">NTPase</fullName>
    </submittedName>
</protein>
<dbReference type="InterPro" id="IPR007111">
    <property type="entry name" value="NACHT_NTPase"/>
</dbReference>
<keyword evidence="3" id="KW-1185">Reference proteome</keyword>
<dbReference type="AlphaFoldDB" id="A0A286TYK6"/>
<dbReference type="EMBL" id="BAOS01000016">
    <property type="protein sequence ID" value="GAX60967.1"/>
    <property type="molecule type" value="Genomic_DNA"/>
</dbReference>
<evidence type="ECO:0000313" key="3">
    <source>
        <dbReference type="Proteomes" id="UP000218542"/>
    </source>
</evidence>
<proteinExistence type="predicted"/>
<organism evidence="2 3">
    <name type="scientific">Candidatus Scalindua japonica</name>
    <dbReference type="NCBI Taxonomy" id="1284222"/>
    <lineage>
        <taxon>Bacteria</taxon>
        <taxon>Pseudomonadati</taxon>
        <taxon>Planctomycetota</taxon>
        <taxon>Candidatus Brocadiia</taxon>
        <taxon>Candidatus Brocadiales</taxon>
        <taxon>Candidatus Scalinduaceae</taxon>
        <taxon>Candidatus Scalindua</taxon>
    </lineage>
</organism>
<dbReference type="Gene3D" id="3.40.50.300">
    <property type="entry name" value="P-loop containing nucleotide triphosphate hydrolases"/>
    <property type="match status" value="1"/>
</dbReference>
<sequence length="509" mass="58635">MEKESEFKKKKKKLINLKDEVNEFHPLLLSLLPTLPEILDVEYNHGPHEKGADFIITRIDSTLNRTEYVGVIAKTGKITGALIPIYEQIDDCNLPRVIQNGKKKIHLNEIWVITNDSISNSAQEKIHNKYGTSKINFLQNKDLIKFIDKYLNHFWSDQILPVGDYLKDITRKMEEQNTAQSLIPNNSGNMNVDLNLIQIESDFKKKRNNSRKYNLIDLIQKQKIIIIEGGPGSGKSHLIRKSIIELASIDNFSKHNYIPIYTPYTDLCKNNEANIANLLDEPAYSGVKNKMESDTSIVLFIDSFDEHIVDNRDIYKEVRALISQSETIVNLHLVISTRPLSTIDYNEIIPHMPTYEIEQLSMTQVIEFFMKICSKVKVSSRLIEDIKNSELFKQMPRNPISAIMLAQIINDNDQDLPSNLTDVYSKYSELMLGKWDKDKGLISNQEFATSVSIITEIAKFFIENDLTHMAKSEVQGIFHKYFSARNISIDPDELFEKVTRQIRNHSIRL</sequence>
<dbReference type="Pfam" id="PF05729">
    <property type="entry name" value="NACHT"/>
    <property type="match status" value="1"/>
</dbReference>
<dbReference type="OrthoDB" id="5540856at2"/>
<feature type="domain" description="NACHT" evidence="1">
    <location>
        <begin position="224"/>
        <end position="374"/>
    </location>
</feature>